<dbReference type="PROSITE" id="PS51170">
    <property type="entry name" value="CW"/>
    <property type="match status" value="2"/>
</dbReference>
<dbReference type="Proteomes" id="UP000238081">
    <property type="component" value="Unassembled WGS sequence"/>
</dbReference>
<dbReference type="SUPFAM" id="SSF69360">
    <property type="entry name" value="Cell wall binding repeat"/>
    <property type="match status" value="1"/>
</dbReference>
<dbReference type="RefSeq" id="WP_024041147.1">
    <property type="nucleotide sequence ID" value="NZ_JBNONY010000001.1"/>
</dbReference>
<comment type="caution">
    <text evidence="1">The sequence shown here is derived from an EMBL/GenBank/DDBJ whole genome shotgun (WGS) entry which is preliminary data.</text>
</comment>
<name>A0A2S7FCU6_CLOBU</name>
<dbReference type="Pfam" id="PF19127">
    <property type="entry name" value="Choline_bind_3"/>
    <property type="match status" value="1"/>
</dbReference>
<accession>A0A2S7FCU6</accession>
<sequence length="159" mass="17851">MKKKIIASLLVSLSVVGILPVSAQAAWKKDAYNNNVWVEAGGIKQGWNFIDNFWYYLGADGVPVTGWLQDKGDWYYMWSNGTMAYNTWMTNGGLWYYFDENGKMVTDLVKVESREYDFTNTAIILSKNIGLDNTKNISQTTEKTVSDTDVSSVVSGEGK</sequence>
<protein>
    <submittedName>
        <fullName evidence="1">Phage tail protein</fullName>
    </submittedName>
</protein>
<organism evidence="1 2">
    <name type="scientific">Clostridium butyricum</name>
    <dbReference type="NCBI Taxonomy" id="1492"/>
    <lineage>
        <taxon>Bacteria</taxon>
        <taxon>Bacillati</taxon>
        <taxon>Bacillota</taxon>
        <taxon>Clostridia</taxon>
        <taxon>Eubacteriales</taxon>
        <taxon>Clostridiaceae</taxon>
        <taxon>Clostridium</taxon>
    </lineage>
</organism>
<dbReference type="Gene3D" id="2.10.270.20">
    <property type="match status" value="1"/>
</dbReference>
<dbReference type="InterPro" id="IPR018337">
    <property type="entry name" value="Cell_wall/Cho-bd_repeat"/>
</dbReference>
<proteinExistence type="predicted"/>
<dbReference type="EMBL" id="LRDH01000096">
    <property type="protein sequence ID" value="PPV15947.1"/>
    <property type="molecule type" value="Genomic_DNA"/>
</dbReference>
<dbReference type="AlphaFoldDB" id="A0A2S7FCU6"/>
<evidence type="ECO:0000313" key="1">
    <source>
        <dbReference type="EMBL" id="PPV15947.1"/>
    </source>
</evidence>
<reference evidence="1 2" key="1">
    <citation type="submission" date="2016-01" db="EMBL/GenBank/DDBJ databases">
        <title>Characterization of the Clostridium difficile lineages that are prevalent in Hong Kong and China.</title>
        <authorList>
            <person name="Kwok J.S.-L."/>
            <person name="Lam W.-Y."/>
            <person name="Ip M."/>
            <person name="Chan T.-F."/>
            <person name="Hawkey P.M."/>
            <person name="Tsui S.K.-W."/>
        </authorList>
    </citation>
    <scope>NUCLEOTIDE SEQUENCE [LARGE SCALE GENOMIC DNA]</scope>
    <source>
        <strain evidence="1 2">300064</strain>
    </source>
</reference>
<gene>
    <name evidence="1" type="ORF">AWN73_02360</name>
</gene>
<evidence type="ECO:0000313" key="2">
    <source>
        <dbReference type="Proteomes" id="UP000238081"/>
    </source>
</evidence>